<evidence type="ECO:0000256" key="8">
    <source>
        <dbReference type="PROSITE-ProRule" id="PRU00103"/>
    </source>
</evidence>
<evidence type="ECO:0000313" key="11">
    <source>
        <dbReference type="Proteomes" id="UP001146793"/>
    </source>
</evidence>
<protein>
    <submittedName>
        <fullName evidence="10">Karyopherin (Importin) beta</fullName>
    </submittedName>
</protein>
<evidence type="ECO:0000256" key="2">
    <source>
        <dbReference type="ARBA" id="ARBA00004496"/>
    </source>
</evidence>
<dbReference type="InterPro" id="IPR040122">
    <property type="entry name" value="Importin_beta"/>
</dbReference>
<evidence type="ECO:0000256" key="1">
    <source>
        <dbReference type="ARBA" id="ARBA00004123"/>
    </source>
</evidence>
<dbReference type="PROSITE" id="PS50077">
    <property type="entry name" value="HEAT_REPEAT"/>
    <property type="match status" value="1"/>
</dbReference>
<dbReference type="Pfam" id="PF02985">
    <property type="entry name" value="HEAT"/>
    <property type="match status" value="1"/>
</dbReference>
<keyword evidence="6" id="KW-0653">Protein transport</keyword>
<dbReference type="InterPro" id="IPR057672">
    <property type="entry name" value="TPR_IPO4/5"/>
</dbReference>
<dbReference type="InterPro" id="IPR016024">
    <property type="entry name" value="ARM-type_fold"/>
</dbReference>
<evidence type="ECO:0000256" key="7">
    <source>
        <dbReference type="ARBA" id="ARBA00023242"/>
    </source>
</evidence>
<dbReference type="InterPro" id="IPR000357">
    <property type="entry name" value="HEAT"/>
</dbReference>
<dbReference type="Pfam" id="PF18808">
    <property type="entry name" value="Importin_rep_4"/>
    <property type="match status" value="1"/>
</dbReference>
<gene>
    <name evidence="10" type="ORF">M0812_27946</name>
</gene>
<evidence type="ECO:0000256" key="3">
    <source>
        <dbReference type="ARBA" id="ARBA00022448"/>
    </source>
</evidence>
<keyword evidence="4" id="KW-0963">Cytoplasm</keyword>
<dbReference type="GO" id="GO:0006606">
    <property type="term" value="P:protein import into nucleus"/>
    <property type="evidence" value="ECO:0007669"/>
    <property type="project" value="InterPro"/>
</dbReference>
<feature type="repeat" description="HEAT" evidence="8">
    <location>
        <begin position="398"/>
        <end position="436"/>
    </location>
</feature>
<dbReference type="SUPFAM" id="SSF48371">
    <property type="entry name" value="ARM repeat"/>
    <property type="match status" value="2"/>
</dbReference>
<dbReference type="Proteomes" id="UP001146793">
    <property type="component" value="Unassembled WGS sequence"/>
</dbReference>
<proteinExistence type="predicted"/>
<dbReference type="EMBL" id="JANTQA010000070">
    <property type="protein sequence ID" value="KAJ3425502.1"/>
    <property type="molecule type" value="Genomic_DNA"/>
</dbReference>
<evidence type="ECO:0000256" key="5">
    <source>
        <dbReference type="ARBA" id="ARBA00022737"/>
    </source>
</evidence>
<evidence type="ECO:0000259" key="9">
    <source>
        <dbReference type="Pfam" id="PF25780"/>
    </source>
</evidence>
<sequence length="1119" mass="129899">MGENDQKEFEELLIVLQSPNNELRNTSETNYFEFRNNQPDLCCELLLSMISFSSNDNVRALSMILLRQMVLSQSPLFWRSFKSQTKELLKKNLLELVQNEQVPYLKRKMADVIAIIGAILIPEQKWDELLNFIIVSPLSKDDLLSELGLYLIQGLTIYIGDILSANVETFFPIFEECLKENMAIKIRVSCFKAVATFAIHCEEEEDKEMLKELFPHMLKTLETLIANKKYEIAEHCLRELIQLAEFESNFFSKDINLLVECMISLVVESNLEIGVSNLALEVLVSLIETAPRVVMKDQDFLPKILPSLIDMLIDIDEEDEWEEEEEIEVLQNSQYAENALGRIAISIGSEYLFPHVSKLLPDLLTNSNNWKHQIGGLQLLSTISDGCRLGMLDELKAILQIVLPYLQNKNDRIRHSAIKCLGHLSKDLSPNLQNEYHSDIIPALIEIIANDSNNFNRSETVNTIISFVDPIDSSNENDLQNIIIYCDELLEKLLDFFPQGKIEHQELIIRLISAIALKIDSNFIPYYDVLMPMIKEAIKKTDKENQRLLRGKLFECATIIGNSCGIEKFEKDGHEIMEFTLKLFNQGLNNDDPQIDHIFYSWSRISATLKDKFVDYLQYVIEPLINQASVELEKVLFKDKQGNEIGEREAEKLREECEVMIFGEDETGIKTYSIQDRITALDNLFILSHELTEFFFPFIEQIIPIAFDNLSMFYSGDLRIYSTLIISELVKSVYLYGKKTDFKEPNEEWMNNFCKVLFEKIGKSLIQERDPAVLGIKLKSFCTCLKYTKGLVNSDLIIPCLQIIPQLLEDSDERRLKIISRLNNDQDNEQNFDNDKAVKLFQGEIFEMSEQSINEETIKLEIVESCTKIIKYHSELYLVFFRELLFPICDQYLKIENILNIDRQVAFCLIDDIFEYAPIELVKYYWGKTYEYFFKNTLADHSGVRQAVVYGIGVCAEKLEDDFIPQINDSLQILNEALLEKDSRNSKMAVASDNAISALAKILWFHSKNIKDFEKYFNQWLNYLPVFQDIEEAQITYKYLCLFIKEFTISYFCKNFDQLKEILSLLLDIFHSEYVTNETNIQITEIISQIRNQIDEKEFEQIIKSLDSNEIIEKIKNFL</sequence>
<name>A0AAV7Y6P4_9EUKA</name>
<dbReference type="AlphaFoldDB" id="A0AAV7Y6P4"/>
<accession>A0AAV7Y6P4</accession>
<dbReference type="Gene3D" id="1.25.10.10">
    <property type="entry name" value="Leucine-rich Repeat Variant"/>
    <property type="match status" value="1"/>
</dbReference>
<organism evidence="10 11">
    <name type="scientific">Anaeramoeba flamelloides</name>
    <dbReference type="NCBI Taxonomy" id="1746091"/>
    <lineage>
        <taxon>Eukaryota</taxon>
        <taxon>Metamonada</taxon>
        <taxon>Anaeramoebidae</taxon>
        <taxon>Anaeramoeba</taxon>
    </lineage>
</organism>
<dbReference type="Pfam" id="PF25780">
    <property type="entry name" value="TPR_IPO5"/>
    <property type="match status" value="1"/>
</dbReference>
<dbReference type="InterPro" id="IPR011989">
    <property type="entry name" value="ARM-like"/>
</dbReference>
<keyword evidence="3" id="KW-0813">Transport</keyword>
<evidence type="ECO:0000256" key="4">
    <source>
        <dbReference type="ARBA" id="ARBA00022490"/>
    </source>
</evidence>
<dbReference type="InterPro" id="IPR021133">
    <property type="entry name" value="HEAT_type_2"/>
</dbReference>
<keyword evidence="7" id="KW-0539">Nucleus</keyword>
<comment type="subcellular location">
    <subcellularLocation>
        <location evidence="2">Cytoplasm</location>
    </subcellularLocation>
    <subcellularLocation>
        <location evidence="1">Nucleus</location>
    </subcellularLocation>
</comment>
<reference evidence="10" key="1">
    <citation type="submission" date="2022-08" db="EMBL/GenBank/DDBJ databases">
        <title>Novel sulphate-reducing endosymbionts in the free-living metamonad Anaeramoeba.</title>
        <authorList>
            <person name="Jerlstrom-Hultqvist J."/>
            <person name="Cepicka I."/>
            <person name="Gallot-Lavallee L."/>
            <person name="Salas-Leiva D."/>
            <person name="Curtis B.A."/>
            <person name="Zahonova K."/>
            <person name="Pipaliya S."/>
            <person name="Dacks J."/>
            <person name="Roger A.J."/>
        </authorList>
    </citation>
    <scope>NUCLEOTIDE SEQUENCE</scope>
    <source>
        <strain evidence="10">Busselton2</strain>
    </source>
</reference>
<dbReference type="PANTHER" id="PTHR10527">
    <property type="entry name" value="IMPORTIN BETA"/>
    <property type="match status" value="1"/>
</dbReference>
<keyword evidence="5" id="KW-0677">Repeat</keyword>
<dbReference type="GO" id="GO:0005737">
    <property type="term" value="C:cytoplasm"/>
    <property type="evidence" value="ECO:0007669"/>
    <property type="project" value="UniProtKB-SubCell"/>
</dbReference>
<comment type="caution">
    <text evidence="10">The sequence shown here is derived from an EMBL/GenBank/DDBJ whole genome shotgun (WGS) entry which is preliminary data.</text>
</comment>
<evidence type="ECO:0000313" key="10">
    <source>
        <dbReference type="EMBL" id="KAJ3425502.1"/>
    </source>
</evidence>
<feature type="domain" description="IPO4/5-like TPR repeats" evidence="9">
    <location>
        <begin position="103"/>
        <end position="260"/>
    </location>
</feature>
<dbReference type="InterPro" id="IPR041653">
    <property type="entry name" value="Importin_rep_4"/>
</dbReference>
<dbReference type="GO" id="GO:0005634">
    <property type="term" value="C:nucleus"/>
    <property type="evidence" value="ECO:0007669"/>
    <property type="project" value="UniProtKB-SubCell"/>
</dbReference>
<evidence type="ECO:0000256" key="6">
    <source>
        <dbReference type="ARBA" id="ARBA00022927"/>
    </source>
</evidence>